<evidence type="ECO:0000313" key="3">
    <source>
        <dbReference type="Proteomes" id="UP000622890"/>
    </source>
</evidence>
<evidence type="ECO:0000313" key="2">
    <source>
        <dbReference type="EMBL" id="MBK4738746.1"/>
    </source>
</evidence>
<sequence length="328" mass="35247">MKTQRGFTMIEMTIAIILIGVVTIIVAPLLGELASSQNTAYRTRQITLNRKIAKAMIEYAKRVSPTGSLPMFYSNNSDLFAAPLNPSDNAQSNVYQMNGVPLEEANDDNRAAHLLRIFQRIGGLTQTVPLSRRSGPQVTITFEYGAVYNTTCSKGASCDKNAPDVSALMTSSNYGTWQPTPPDFGASYVSSWPVQMAMLADTDKLAQALQDAFSRYFDAQQAANPGSTANFYPNNGASTVASASSNQGCWYSWMSLNNSSLLDTVGLNRTMGVTAWGGNIEYCRDFDATGSSSPDAAPHYAAIRFNNNVSAGSAPDASIASNNVILSF</sequence>
<keyword evidence="3" id="KW-1185">Reference proteome</keyword>
<comment type="caution">
    <text evidence="2">The sequence shown here is derived from an EMBL/GenBank/DDBJ whole genome shotgun (WGS) entry which is preliminary data.</text>
</comment>
<dbReference type="InterPro" id="IPR045584">
    <property type="entry name" value="Pilin-like"/>
</dbReference>
<evidence type="ECO:0000256" key="1">
    <source>
        <dbReference type="SAM" id="Phobius"/>
    </source>
</evidence>
<dbReference type="SUPFAM" id="SSF54523">
    <property type="entry name" value="Pili subunits"/>
    <property type="match status" value="1"/>
</dbReference>
<keyword evidence="1" id="KW-1133">Transmembrane helix</keyword>
<dbReference type="AlphaFoldDB" id="A0A934W4P1"/>
<name>A0A934W4P1_9BURK</name>
<dbReference type="NCBIfam" id="TIGR02532">
    <property type="entry name" value="IV_pilin_GFxxxE"/>
    <property type="match status" value="1"/>
</dbReference>
<reference evidence="2" key="1">
    <citation type="submission" date="2021-01" db="EMBL/GenBank/DDBJ databases">
        <title>Genome sequence of strain Noviherbaspirillum sp. DKR-6.</title>
        <authorList>
            <person name="Chaudhary D.K."/>
        </authorList>
    </citation>
    <scope>NUCLEOTIDE SEQUENCE</scope>
    <source>
        <strain evidence="2">DKR-6</strain>
    </source>
</reference>
<dbReference type="Proteomes" id="UP000622890">
    <property type="component" value="Unassembled WGS sequence"/>
</dbReference>
<keyword evidence="1" id="KW-0472">Membrane</keyword>
<protein>
    <submittedName>
        <fullName evidence="2">Type II secretion system protein</fullName>
    </submittedName>
</protein>
<dbReference type="Pfam" id="PF07963">
    <property type="entry name" value="N_methyl"/>
    <property type="match status" value="1"/>
</dbReference>
<proteinExistence type="predicted"/>
<accession>A0A934W4P1</accession>
<keyword evidence="1" id="KW-0812">Transmembrane</keyword>
<organism evidence="2 3">
    <name type="scientific">Noviherbaspirillum pedocola</name>
    <dbReference type="NCBI Taxonomy" id="2801341"/>
    <lineage>
        <taxon>Bacteria</taxon>
        <taxon>Pseudomonadati</taxon>
        <taxon>Pseudomonadota</taxon>
        <taxon>Betaproteobacteria</taxon>
        <taxon>Burkholderiales</taxon>
        <taxon>Oxalobacteraceae</taxon>
        <taxon>Noviherbaspirillum</taxon>
    </lineage>
</organism>
<dbReference type="EMBL" id="JAEPBG010000026">
    <property type="protein sequence ID" value="MBK4738746.1"/>
    <property type="molecule type" value="Genomic_DNA"/>
</dbReference>
<dbReference type="RefSeq" id="WP_200598119.1">
    <property type="nucleotide sequence ID" value="NZ_JAEPBG010000026.1"/>
</dbReference>
<gene>
    <name evidence="2" type="ORF">JJB74_29390</name>
</gene>
<feature type="transmembrane region" description="Helical" evidence="1">
    <location>
        <begin position="12"/>
        <end position="31"/>
    </location>
</feature>
<dbReference type="InterPro" id="IPR012902">
    <property type="entry name" value="N_methyl_site"/>
</dbReference>